<sequence length="296" mass="31761">MDQASVSEALAELGGVARRAALIRACGRRAVDAALASEELVVVGRHYTSPEVDAARAEAASVSGVLCLRSAALARGWAVLTSPPRVEVCVPRKRKVAAAAQRRLALRWVDLGPDDVDGDRTSPDRTLADCLRTLPFPEALAVADSALREGFPPARLLALARDARGPGAARARRVAAAADGRAANPFESALRVICLEVEGLEVEPQVTIRDPHLLGRPDLTDARLKVVLEADSFAWHGDRAALHRDANRYNALVAAGWVVLRFSWEEVMFHPERVRAVLEAVVAARTDQLCVGCRAA</sequence>
<name>A0A7Y9YB72_9ACTN</name>
<dbReference type="SUPFAM" id="SSF52980">
    <property type="entry name" value="Restriction endonuclease-like"/>
    <property type="match status" value="1"/>
</dbReference>
<evidence type="ECO:0000313" key="3">
    <source>
        <dbReference type="Proteomes" id="UP000537326"/>
    </source>
</evidence>
<reference evidence="2 3" key="1">
    <citation type="submission" date="2020-07" db="EMBL/GenBank/DDBJ databases">
        <title>Sequencing the genomes of 1000 actinobacteria strains.</title>
        <authorList>
            <person name="Klenk H.-P."/>
        </authorList>
    </citation>
    <scope>NUCLEOTIDE SEQUENCE [LARGE SCALE GENOMIC DNA]</scope>
    <source>
        <strain evidence="2 3">DSM 18248</strain>
    </source>
</reference>
<protein>
    <submittedName>
        <fullName evidence="2">Very-short-patch-repair endonuclease</fullName>
    </submittedName>
</protein>
<dbReference type="AlphaFoldDB" id="A0A7Y9YB72"/>
<dbReference type="GO" id="GO:0004519">
    <property type="term" value="F:endonuclease activity"/>
    <property type="evidence" value="ECO:0007669"/>
    <property type="project" value="UniProtKB-KW"/>
</dbReference>
<evidence type="ECO:0000259" key="1">
    <source>
        <dbReference type="Pfam" id="PF04480"/>
    </source>
</evidence>
<accession>A0A7Y9YB72</accession>
<feature type="domain" description="DUF559" evidence="1">
    <location>
        <begin position="219"/>
        <end position="276"/>
    </location>
</feature>
<keyword evidence="2" id="KW-0255">Endonuclease</keyword>
<dbReference type="Proteomes" id="UP000537326">
    <property type="component" value="Unassembled WGS sequence"/>
</dbReference>
<dbReference type="EMBL" id="JACBZI010000001">
    <property type="protein sequence ID" value="NYI08961.1"/>
    <property type="molecule type" value="Genomic_DNA"/>
</dbReference>
<proteinExistence type="predicted"/>
<keyword evidence="2" id="KW-0540">Nuclease</keyword>
<comment type="caution">
    <text evidence="2">The sequence shown here is derived from an EMBL/GenBank/DDBJ whole genome shotgun (WGS) entry which is preliminary data.</text>
</comment>
<evidence type="ECO:0000313" key="2">
    <source>
        <dbReference type="EMBL" id="NYI08961.1"/>
    </source>
</evidence>
<organism evidence="2 3">
    <name type="scientific">Nocardioides marinus</name>
    <dbReference type="NCBI Taxonomy" id="374514"/>
    <lineage>
        <taxon>Bacteria</taxon>
        <taxon>Bacillati</taxon>
        <taxon>Actinomycetota</taxon>
        <taxon>Actinomycetes</taxon>
        <taxon>Propionibacteriales</taxon>
        <taxon>Nocardioidaceae</taxon>
        <taxon>Nocardioides</taxon>
    </lineage>
</organism>
<keyword evidence="2" id="KW-0378">Hydrolase</keyword>
<gene>
    <name evidence="2" type="ORF">BKA05_000476</name>
</gene>
<keyword evidence="3" id="KW-1185">Reference proteome</keyword>
<dbReference type="InterPro" id="IPR011335">
    <property type="entry name" value="Restrct_endonuc-II-like"/>
</dbReference>
<dbReference type="Pfam" id="PF04480">
    <property type="entry name" value="DUF559"/>
    <property type="match status" value="1"/>
</dbReference>
<dbReference type="InterPro" id="IPR007569">
    <property type="entry name" value="DUF559"/>
</dbReference>
<dbReference type="Gene3D" id="3.40.960.10">
    <property type="entry name" value="VSR Endonuclease"/>
    <property type="match status" value="1"/>
</dbReference>
<dbReference type="RefSeq" id="WP_179530006.1">
    <property type="nucleotide sequence ID" value="NZ_BAAAPP010000002.1"/>
</dbReference>